<dbReference type="GO" id="GO:0036297">
    <property type="term" value="P:interstrand cross-link repair"/>
    <property type="evidence" value="ECO:0007669"/>
    <property type="project" value="TreeGrafter"/>
</dbReference>
<dbReference type="GO" id="GO:0035312">
    <property type="term" value="F:5'-3' DNA exonuclease activity"/>
    <property type="evidence" value="ECO:0007669"/>
    <property type="project" value="TreeGrafter"/>
</dbReference>
<reference evidence="2" key="1">
    <citation type="submission" date="2025-08" db="UniProtKB">
        <authorList>
            <consortium name="Ensembl"/>
        </authorList>
    </citation>
    <scope>IDENTIFICATION</scope>
</reference>
<name>A0A8C4Q0D0_EPTBU</name>
<keyword evidence="3" id="KW-1185">Reference proteome</keyword>
<dbReference type="PANTHER" id="PTHR23240">
    <property type="entry name" value="DNA CROSS-LINK REPAIR PROTEIN PSO2/SNM1-RELATED"/>
    <property type="match status" value="1"/>
</dbReference>
<dbReference type="Proteomes" id="UP000694388">
    <property type="component" value="Unplaced"/>
</dbReference>
<evidence type="ECO:0000313" key="3">
    <source>
        <dbReference type="Proteomes" id="UP000694388"/>
    </source>
</evidence>
<proteinExistence type="predicted"/>
<reference evidence="2" key="2">
    <citation type="submission" date="2025-09" db="UniProtKB">
        <authorList>
            <consortium name="Ensembl"/>
        </authorList>
    </citation>
    <scope>IDENTIFICATION</scope>
</reference>
<dbReference type="Gene3D" id="3.60.15.10">
    <property type="entry name" value="Ribonuclease Z/Hydroxyacylglutathione hydrolase-like"/>
    <property type="match status" value="1"/>
</dbReference>
<evidence type="ECO:0000256" key="1">
    <source>
        <dbReference type="SAM" id="MobiDB-lite"/>
    </source>
</evidence>
<feature type="compositionally biased region" description="Basic and acidic residues" evidence="1">
    <location>
        <begin position="24"/>
        <end position="33"/>
    </location>
</feature>
<dbReference type="GO" id="GO:0003684">
    <property type="term" value="F:damaged DNA binding"/>
    <property type="evidence" value="ECO:0007669"/>
    <property type="project" value="TreeGrafter"/>
</dbReference>
<evidence type="ECO:0000313" key="2">
    <source>
        <dbReference type="Ensembl" id="ENSEBUP00000008102.1"/>
    </source>
</evidence>
<feature type="compositionally biased region" description="Basic and acidic residues" evidence="1">
    <location>
        <begin position="7"/>
        <end position="16"/>
    </location>
</feature>
<dbReference type="PANTHER" id="PTHR23240:SF6">
    <property type="entry name" value="DNA CROSS-LINK REPAIR 1A PROTEIN"/>
    <property type="match status" value="1"/>
</dbReference>
<dbReference type="GO" id="GO:0006303">
    <property type="term" value="P:double-strand break repair via nonhomologous end joining"/>
    <property type="evidence" value="ECO:0007669"/>
    <property type="project" value="TreeGrafter"/>
</dbReference>
<feature type="region of interest" description="Disordered" evidence="1">
    <location>
        <begin position="1"/>
        <end position="33"/>
    </location>
</feature>
<evidence type="ECO:0008006" key="4">
    <source>
        <dbReference type="Google" id="ProtNLM"/>
    </source>
</evidence>
<dbReference type="AlphaFoldDB" id="A0A8C4Q0D0"/>
<dbReference type="Ensembl" id="ENSEBUT00000008594.1">
    <property type="protein sequence ID" value="ENSEBUP00000008102.1"/>
    <property type="gene ID" value="ENSEBUG00000005270.1"/>
</dbReference>
<sequence length="130" mass="14385">MSSCGSTDHRVGDRWNADTQVARESARPEKTGDAWRVEEAAIATPEVSLQSITEQLGSGRRGAAKRERGLPTLVKKPSSRVVRQCPFYKKIPGTQFSVDAFSYRDIPDCSAYFLSHFHSDHDVGLSQPFG</sequence>
<organism evidence="2 3">
    <name type="scientific">Eptatretus burgeri</name>
    <name type="common">Inshore hagfish</name>
    <dbReference type="NCBI Taxonomy" id="7764"/>
    <lineage>
        <taxon>Eukaryota</taxon>
        <taxon>Metazoa</taxon>
        <taxon>Chordata</taxon>
        <taxon>Craniata</taxon>
        <taxon>Vertebrata</taxon>
        <taxon>Cyclostomata</taxon>
        <taxon>Myxini</taxon>
        <taxon>Myxiniformes</taxon>
        <taxon>Myxinidae</taxon>
        <taxon>Eptatretinae</taxon>
        <taxon>Eptatretus</taxon>
    </lineage>
</organism>
<protein>
    <recommendedName>
        <fullName evidence="4">DNA cross-link repair 1A protein</fullName>
    </recommendedName>
</protein>
<dbReference type="InterPro" id="IPR036866">
    <property type="entry name" value="RibonucZ/Hydroxyglut_hydro"/>
</dbReference>
<accession>A0A8C4Q0D0</accession>